<keyword evidence="3" id="KW-0687">Ribonucleoprotein</keyword>
<dbReference type="RefSeq" id="XP_023631435.1">
    <property type="nucleotide sequence ID" value="XM_023775667.1"/>
</dbReference>
<dbReference type="GO" id="GO:0005840">
    <property type="term" value="C:ribosome"/>
    <property type="evidence" value="ECO:0007669"/>
    <property type="project" value="UniProtKB-KW"/>
</dbReference>
<evidence type="ECO:0000256" key="2">
    <source>
        <dbReference type="ARBA" id="ARBA00022980"/>
    </source>
</evidence>
<dbReference type="STRING" id="112498.A0A2D3VJV0"/>
<dbReference type="GO" id="GO:0003723">
    <property type="term" value="F:RNA binding"/>
    <property type="evidence" value="ECO:0007669"/>
    <property type="project" value="InterPro"/>
</dbReference>
<dbReference type="InterPro" id="IPR008991">
    <property type="entry name" value="Translation_prot_SH3-like_sf"/>
</dbReference>
<dbReference type="CDD" id="cd06089">
    <property type="entry name" value="KOW_RPL26"/>
    <property type="match status" value="1"/>
</dbReference>
<organism evidence="4 5">
    <name type="scientific">Ramularia collo-cygni</name>
    <dbReference type="NCBI Taxonomy" id="112498"/>
    <lineage>
        <taxon>Eukaryota</taxon>
        <taxon>Fungi</taxon>
        <taxon>Dikarya</taxon>
        <taxon>Ascomycota</taxon>
        <taxon>Pezizomycotina</taxon>
        <taxon>Dothideomycetes</taxon>
        <taxon>Dothideomycetidae</taxon>
        <taxon>Mycosphaerellales</taxon>
        <taxon>Mycosphaerellaceae</taxon>
        <taxon>Ramularia</taxon>
    </lineage>
</organism>
<dbReference type="OrthoDB" id="359154at2759"/>
<evidence type="ECO:0000313" key="4">
    <source>
        <dbReference type="EMBL" id="CZT24711.1"/>
    </source>
</evidence>
<comment type="similarity">
    <text evidence="1">Belongs to the universal ribosomal protein uL24 family.</text>
</comment>
<dbReference type="EMBL" id="FJUY01000022">
    <property type="protein sequence ID" value="CZT24711.1"/>
    <property type="molecule type" value="Genomic_DNA"/>
</dbReference>
<sequence length="350" mass="40292">MEKVIRRAERASRYVSKVKAREKALEEWGAAWERRQNQERVRRDESRRMMQARLNRQEDWQRGALAPRRDVGEQATRYGSVSVYNIQMTELDPKLRPTFIGYKPGDRVVITHGRDKGRIGVVGDVDYDKGGVQVKDLNMIDVHIPNWMKEQNGEARDVFTVAQMIPHDHVKLVYPLPDPETGIYRDVIIERVVSVSDHKGGPARRMIPGTNTIIPWPVSAEEDWPDNESDTMRISVEEQTFRPTLIRAPMPMSVIDELRGKYSKFRTRHDYDYRARKEAEAAATEGRKGLIRTMRTPLQELAESRAQQKAAEAKELTNEQLAKIGEVIAQEQERTDTFAKALAQEQSQSQ</sequence>
<reference evidence="4 5" key="1">
    <citation type="submission" date="2016-03" db="EMBL/GenBank/DDBJ databases">
        <authorList>
            <person name="Ploux O."/>
        </authorList>
    </citation>
    <scope>NUCLEOTIDE SEQUENCE [LARGE SCALE GENOMIC DNA]</scope>
    <source>
        <strain evidence="4 5">URUG2</strain>
    </source>
</reference>
<dbReference type="GO" id="GO:1990904">
    <property type="term" value="C:ribonucleoprotein complex"/>
    <property type="evidence" value="ECO:0007669"/>
    <property type="project" value="UniProtKB-KW"/>
</dbReference>
<dbReference type="SUPFAM" id="SSF50104">
    <property type="entry name" value="Translation proteins SH3-like domain"/>
    <property type="match status" value="1"/>
</dbReference>
<accession>A0A2D3VJV0</accession>
<dbReference type="GO" id="GO:0006412">
    <property type="term" value="P:translation"/>
    <property type="evidence" value="ECO:0007669"/>
    <property type="project" value="InterPro"/>
</dbReference>
<dbReference type="Pfam" id="PF22682">
    <property type="entry name" value="Ribosomal_uL24m-like"/>
    <property type="match status" value="1"/>
</dbReference>
<proteinExistence type="inferred from homology"/>
<protein>
    <submittedName>
        <fullName evidence="4">Related to ribosomal protein YmL40, mitochondrial</fullName>
    </submittedName>
</protein>
<keyword evidence="5" id="KW-1185">Reference proteome</keyword>
<dbReference type="InterPro" id="IPR041988">
    <property type="entry name" value="Ribosomal_uL24_KOW"/>
</dbReference>
<evidence type="ECO:0000313" key="5">
    <source>
        <dbReference type="Proteomes" id="UP000225277"/>
    </source>
</evidence>
<keyword evidence="2 4" id="KW-0689">Ribosomal protein</keyword>
<name>A0A2D3VJV0_9PEZI</name>
<gene>
    <name evidence="4" type="ORF">RCC_10439</name>
</gene>
<dbReference type="PANTHER" id="PTHR12903">
    <property type="entry name" value="MITOCHONDRIAL RIBOSOMAL PROTEIN L24"/>
    <property type="match status" value="1"/>
</dbReference>
<dbReference type="InterPro" id="IPR003256">
    <property type="entry name" value="Ribosomal_uL24"/>
</dbReference>
<dbReference type="Proteomes" id="UP000225277">
    <property type="component" value="Unassembled WGS sequence"/>
</dbReference>
<dbReference type="InterPro" id="IPR014722">
    <property type="entry name" value="Rib_uL2_dom2"/>
</dbReference>
<evidence type="ECO:0000256" key="1">
    <source>
        <dbReference type="ARBA" id="ARBA00010618"/>
    </source>
</evidence>
<dbReference type="GeneID" id="35605481"/>
<dbReference type="GO" id="GO:0003735">
    <property type="term" value="F:structural constituent of ribosome"/>
    <property type="evidence" value="ECO:0007669"/>
    <property type="project" value="InterPro"/>
</dbReference>
<evidence type="ECO:0000256" key="3">
    <source>
        <dbReference type="ARBA" id="ARBA00023274"/>
    </source>
</evidence>
<dbReference type="Gene3D" id="2.30.30.30">
    <property type="match status" value="1"/>
</dbReference>
<dbReference type="AlphaFoldDB" id="A0A2D3VJV0"/>